<keyword evidence="5" id="KW-1185">Reference proteome</keyword>
<organism evidence="4 5">
    <name type="scientific">Lasiosphaeria hispida</name>
    <dbReference type="NCBI Taxonomy" id="260671"/>
    <lineage>
        <taxon>Eukaryota</taxon>
        <taxon>Fungi</taxon>
        <taxon>Dikarya</taxon>
        <taxon>Ascomycota</taxon>
        <taxon>Pezizomycotina</taxon>
        <taxon>Sordariomycetes</taxon>
        <taxon>Sordariomycetidae</taxon>
        <taxon>Sordariales</taxon>
        <taxon>Lasiosphaeriaceae</taxon>
        <taxon>Lasiosphaeria</taxon>
    </lineage>
</organism>
<dbReference type="AlphaFoldDB" id="A0AAJ0HNS7"/>
<reference evidence="4" key="1">
    <citation type="journal article" date="2023" name="Mol. Phylogenet. Evol.">
        <title>Genome-scale phylogeny and comparative genomics of the fungal order Sordariales.</title>
        <authorList>
            <person name="Hensen N."/>
            <person name="Bonometti L."/>
            <person name="Westerberg I."/>
            <person name="Brannstrom I.O."/>
            <person name="Guillou S."/>
            <person name="Cros-Aarteil S."/>
            <person name="Calhoun S."/>
            <person name="Haridas S."/>
            <person name="Kuo A."/>
            <person name="Mondo S."/>
            <person name="Pangilinan J."/>
            <person name="Riley R."/>
            <person name="LaButti K."/>
            <person name="Andreopoulos B."/>
            <person name="Lipzen A."/>
            <person name="Chen C."/>
            <person name="Yan M."/>
            <person name="Daum C."/>
            <person name="Ng V."/>
            <person name="Clum A."/>
            <person name="Steindorff A."/>
            <person name="Ohm R.A."/>
            <person name="Martin F."/>
            <person name="Silar P."/>
            <person name="Natvig D.O."/>
            <person name="Lalanne C."/>
            <person name="Gautier V."/>
            <person name="Ament-Velasquez S.L."/>
            <person name="Kruys A."/>
            <person name="Hutchinson M.I."/>
            <person name="Powell A.J."/>
            <person name="Barry K."/>
            <person name="Miller A.N."/>
            <person name="Grigoriev I.V."/>
            <person name="Debuchy R."/>
            <person name="Gladieux P."/>
            <person name="Hiltunen Thoren M."/>
            <person name="Johannesson H."/>
        </authorList>
    </citation>
    <scope>NUCLEOTIDE SEQUENCE</scope>
    <source>
        <strain evidence="4">CBS 955.72</strain>
    </source>
</reference>
<feature type="domain" description="NAD-dependent epimerase/dehydratase" evidence="3">
    <location>
        <begin position="7"/>
        <end position="253"/>
    </location>
</feature>
<evidence type="ECO:0000256" key="2">
    <source>
        <dbReference type="ARBA" id="ARBA00023445"/>
    </source>
</evidence>
<dbReference type="GO" id="GO:0016616">
    <property type="term" value="F:oxidoreductase activity, acting on the CH-OH group of donors, NAD or NADP as acceptor"/>
    <property type="evidence" value="ECO:0007669"/>
    <property type="project" value="TreeGrafter"/>
</dbReference>
<keyword evidence="1" id="KW-0560">Oxidoreductase</keyword>
<dbReference type="PANTHER" id="PTHR10366">
    <property type="entry name" value="NAD DEPENDENT EPIMERASE/DEHYDRATASE"/>
    <property type="match status" value="1"/>
</dbReference>
<dbReference type="Proteomes" id="UP001275084">
    <property type="component" value="Unassembled WGS sequence"/>
</dbReference>
<comment type="similarity">
    <text evidence="2">Belongs to the NAD(P)-dependent epimerase/dehydratase family. Dihydroflavonol-4-reductase subfamily.</text>
</comment>
<dbReference type="InterPro" id="IPR001509">
    <property type="entry name" value="Epimerase_deHydtase"/>
</dbReference>
<evidence type="ECO:0000259" key="3">
    <source>
        <dbReference type="Pfam" id="PF01370"/>
    </source>
</evidence>
<dbReference type="PANTHER" id="PTHR10366:SF812">
    <property type="entry name" value="VPS9 DOMAIN-CONTAINING PROTEIN"/>
    <property type="match status" value="1"/>
</dbReference>
<dbReference type="Gene3D" id="3.40.50.720">
    <property type="entry name" value="NAD(P)-binding Rossmann-like Domain"/>
    <property type="match status" value="1"/>
</dbReference>
<protein>
    <recommendedName>
        <fullName evidence="3">NAD-dependent epimerase/dehydratase domain-containing protein</fullName>
    </recommendedName>
</protein>
<dbReference type="EMBL" id="JAUIQD010000003">
    <property type="protein sequence ID" value="KAK3358013.1"/>
    <property type="molecule type" value="Genomic_DNA"/>
</dbReference>
<accession>A0AAJ0HNS7</accession>
<evidence type="ECO:0000256" key="1">
    <source>
        <dbReference type="ARBA" id="ARBA00023002"/>
    </source>
</evidence>
<dbReference type="InterPro" id="IPR050425">
    <property type="entry name" value="NAD(P)_dehydrat-like"/>
</dbReference>
<name>A0AAJ0HNS7_9PEZI</name>
<evidence type="ECO:0000313" key="5">
    <source>
        <dbReference type="Proteomes" id="UP001275084"/>
    </source>
</evidence>
<dbReference type="SUPFAM" id="SSF51735">
    <property type="entry name" value="NAD(P)-binding Rossmann-fold domains"/>
    <property type="match status" value="1"/>
</dbReference>
<dbReference type="InterPro" id="IPR036291">
    <property type="entry name" value="NAD(P)-bd_dom_sf"/>
</dbReference>
<evidence type="ECO:0000313" key="4">
    <source>
        <dbReference type="EMBL" id="KAK3358013.1"/>
    </source>
</evidence>
<dbReference type="Pfam" id="PF01370">
    <property type="entry name" value="Epimerase"/>
    <property type="match status" value="1"/>
</dbReference>
<proteinExistence type="inferred from homology"/>
<sequence>MASQILIFITGGTGFIGSHVVQDTLKAGHRARLTVRKAAQIDELESRFAPYASQLEFVVISDITDTAALRAGLSDDVQYIFHLASPMPGKGDDFKTEYLQPAVKGTEAILEAAAAAPSVKKIVIISSLLALIPLGALQTPGLHIQEGDNASITVNPDMPFPSGPAGNGPKYSASKILAHRATVEWMSKHKPHFSLVTVHPTFVLGHDFTQKDASSPSGINAYLLRSLTAPPGGKPIVPASFVDVRDVSLVMLRSLGLEGDEKQPLTEVLVAGYATTWQEVVDIVKERYPSVEVALQGPFAAPFTADTSRAEQQLGIRWRIAEEIISSVFDQQMELRARVGRAGL</sequence>
<comment type="caution">
    <text evidence="4">The sequence shown here is derived from an EMBL/GenBank/DDBJ whole genome shotgun (WGS) entry which is preliminary data.</text>
</comment>
<reference evidence="4" key="2">
    <citation type="submission" date="2023-06" db="EMBL/GenBank/DDBJ databases">
        <authorList>
            <consortium name="Lawrence Berkeley National Laboratory"/>
            <person name="Haridas S."/>
            <person name="Hensen N."/>
            <person name="Bonometti L."/>
            <person name="Westerberg I."/>
            <person name="Brannstrom I.O."/>
            <person name="Guillou S."/>
            <person name="Cros-Aarteil S."/>
            <person name="Calhoun S."/>
            <person name="Kuo A."/>
            <person name="Mondo S."/>
            <person name="Pangilinan J."/>
            <person name="Riley R."/>
            <person name="Labutti K."/>
            <person name="Andreopoulos B."/>
            <person name="Lipzen A."/>
            <person name="Chen C."/>
            <person name="Yanf M."/>
            <person name="Daum C."/>
            <person name="Ng V."/>
            <person name="Clum A."/>
            <person name="Steindorff A."/>
            <person name="Ohm R."/>
            <person name="Martin F."/>
            <person name="Silar P."/>
            <person name="Natvig D."/>
            <person name="Lalanne C."/>
            <person name="Gautier V."/>
            <person name="Ament-Velasquez S.L."/>
            <person name="Kruys A."/>
            <person name="Hutchinson M.I."/>
            <person name="Powell A.J."/>
            <person name="Barry K."/>
            <person name="Miller A.N."/>
            <person name="Grigoriev I.V."/>
            <person name="Debuchy R."/>
            <person name="Gladieux P."/>
            <person name="Thoren M.H."/>
            <person name="Johannesson H."/>
        </authorList>
    </citation>
    <scope>NUCLEOTIDE SEQUENCE</scope>
    <source>
        <strain evidence="4">CBS 955.72</strain>
    </source>
</reference>
<gene>
    <name evidence="4" type="ORF">B0T25DRAFT_605423</name>
</gene>